<gene>
    <name evidence="3" type="primary">ureD</name>
    <name evidence="4" type="ORF">HHL22_10320</name>
</gene>
<dbReference type="AlphaFoldDB" id="A0A7Y0AEH6"/>
<dbReference type="PANTHER" id="PTHR33643:SF1">
    <property type="entry name" value="UREASE ACCESSORY PROTEIN D"/>
    <property type="match status" value="1"/>
</dbReference>
<proteinExistence type="inferred from homology"/>
<keyword evidence="3" id="KW-0996">Nickel insertion</keyword>
<keyword evidence="3" id="KW-0963">Cytoplasm</keyword>
<dbReference type="PANTHER" id="PTHR33643">
    <property type="entry name" value="UREASE ACCESSORY PROTEIN D"/>
    <property type="match status" value="1"/>
</dbReference>
<organism evidence="4 5">
    <name type="scientific">Hymenobacter polaris</name>
    <dbReference type="NCBI Taxonomy" id="2682546"/>
    <lineage>
        <taxon>Bacteria</taxon>
        <taxon>Pseudomonadati</taxon>
        <taxon>Bacteroidota</taxon>
        <taxon>Cytophagia</taxon>
        <taxon>Cytophagales</taxon>
        <taxon>Hymenobacteraceae</taxon>
        <taxon>Hymenobacter</taxon>
    </lineage>
</organism>
<evidence type="ECO:0000256" key="1">
    <source>
        <dbReference type="ARBA" id="ARBA00007177"/>
    </source>
</evidence>
<sequence>MTAPDPLAPAWSLLTVAQVRGRSRLVASRSVQPLKIINPAAHAGPACHLVLASYGGGLLAGDCPRLRAEVGEGARLLLTTQANTRIYKSIDGRRAEQHIEGHVAEDALAVVLPDPLVPQAASRYHQTQHWHLHPGATLLLADWFHAGRTDAGEKFAFTDFSTELRVRVAGRLVLLDRLALRPAEHLLTSQASFGPYHSALTLYLVGPPGGAAFAALAAGLRQLPPPGQTALHATLGGRPCVVSVAQARENVLVVRAVGTSRLALQPVYQAVGAALAAPGLLGFDPLGRKY</sequence>
<dbReference type="Proteomes" id="UP000559626">
    <property type="component" value="Unassembled WGS sequence"/>
</dbReference>
<accession>A0A7Y0AEH6</accession>
<dbReference type="InterPro" id="IPR002669">
    <property type="entry name" value="UreD"/>
</dbReference>
<dbReference type="GO" id="GO:0005737">
    <property type="term" value="C:cytoplasm"/>
    <property type="evidence" value="ECO:0007669"/>
    <property type="project" value="UniProtKB-SubCell"/>
</dbReference>
<dbReference type="GO" id="GO:0016151">
    <property type="term" value="F:nickel cation binding"/>
    <property type="evidence" value="ECO:0007669"/>
    <property type="project" value="UniProtKB-UniRule"/>
</dbReference>
<comment type="caution">
    <text evidence="4">The sequence shown here is derived from an EMBL/GenBank/DDBJ whole genome shotgun (WGS) entry which is preliminary data.</text>
</comment>
<comment type="subcellular location">
    <subcellularLocation>
        <location evidence="3">Cytoplasm</location>
    </subcellularLocation>
</comment>
<keyword evidence="5" id="KW-1185">Reference proteome</keyword>
<dbReference type="RefSeq" id="WP_169530893.1">
    <property type="nucleotide sequence ID" value="NZ_JABBGH010000001.1"/>
</dbReference>
<protein>
    <recommendedName>
        <fullName evidence="3">Urease accessory protein UreD</fullName>
    </recommendedName>
</protein>
<comment type="similarity">
    <text evidence="1 3">Belongs to the UreD family.</text>
</comment>
<dbReference type="EMBL" id="JABBGH010000001">
    <property type="protein sequence ID" value="NML65600.1"/>
    <property type="molecule type" value="Genomic_DNA"/>
</dbReference>
<evidence type="ECO:0000313" key="4">
    <source>
        <dbReference type="EMBL" id="NML65600.1"/>
    </source>
</evidence>
<keyword evidence="2 3" id="KW-0143">Chaperone</keyword>
<reference evidence="4 5" key="1">
    <citation type="submission" date="2020-04" db="EMBL/GenBank/DDBJ databases">
        <title>Hymenobacter polaris sp. nov., isolated from Arctic soil.</title>
        <authorList>
            <person name="Dahal R.H."/>
        </authorList>
    </citation>
    <scope>NUCLEOTIDE SEQUENCE [LARGE SCALE GENOMIC DNA]</scope>
    <source>
        <strain evidence="4 5">RP-2-7</strain>
    </source>
</reference>
<evidence type="ECO:0000256" key="3">
    <source>
        <dbReference type="HAMAP-Rule" id="MF_01384"/>
    </source>
</evidence>
<comment type="function">
    <text evidence="3">Required for maturation of urease via the functional incorporation of the urease nickel metallocenter.</text>
</comment>
<evidence type="ECO:0000256" key="2">
    <source>
        <dbReference type="ARBA" id="ARBA00023186"/>
    </source>
</evidence>
<evidence type="ECO:0000313" key="5">
    <source>
        <dbReference type="Proteomes" id="UP000559626"/>
    </source>
</evidence>
<dbReference type="Pfam" id="PF01774">
    <property type="entry name" value="UreD"/>
    <property type="match status" value="1"/>
</dbReference>
<dbReference type="HAMAP" id="MF_01384">
    <property type="entry name" value="UreD"/>
    <property type="match status" value="1"/>
</dbReference>
<comment type="subunit">
    <text evidence="3">UreD, UreF and UreG form a complex that acts as a GTP-hydrolysis-dependent molecular chaperone, activating the urease apoprotein by helping to assemble the nickel containing metallocenter of UreC. The UreE protein probably delivers the nickel.</text>
</comment>
<name>A0A7Y0AEH6_9BACT</name>